<evidence type="ECO:0000313" key="1">
    <source>
        <dbReference type="EMBL" id="KAJ4977296.1"/>
    </source>
</evidence>
<keyword evidence="2" id="KW-1185">Reference proteome</keyword>
<sequence>MCYIINSIIHTKENLIHTIYCLSHRQDYHIKIPHDTMSMDHEFDVPHEEQLLIVHLQLINLQRRSSATHQSSTTIIYNSYLFNEPQPLLYLHVSDLSSLQCQIPLTDVSGNGFSSDSPDHPVVHLKGPPLPSVFEDDCLSPLPSYVHLDPSSPSCSFIDPILGLFLPGNLNARIHGDVSGVFASGNILMGSDLQPQELEFECDDCGVYGSDPMQQVYNSGDIQVHLSQRIISTT</sequence>
<gene>
    <name evidence="1" type="ORF">NE237_002402</name>
</gene>
<reference evidence="1" key="1">
    <citation type="journal article" date="2023" name="Plant J.">
        <title>The genome of the king protea, Protea cynaroides.</title>
        <authorList>
            <person name="Chang J."/>
            <person name="Duong T.A."/>
            <person name="Schoeman C."/>
            <person name="Ma X."/>
            <person name="Roodt D."/>
            <person name="Barker N."/>
            <person name="Li Z."/>
            <person name="Van de Peer Y."/>
            <person name="Mizrachi E."/>
        </authorList>
    </citation>
    <scope>NUCLEOTIDE SEQUENCE</scope>
    <source>
        <tissue evidence="1">Young leaves</tissue>
    </source>
</reference>
<dbReference type="EMBL" id="JAMYWD010000003">
    <property type="protein sequence ID" value="KAJ4977296.1"/>
    <property type="molecule type" value="Genomic_DNA"/>
</dbReference>
<evidence type="ECO:0000313" key="2">
    <source>
        <dbReference type="Proteomes" id="UP001141806"/>
    </source>
</evidence>
<organism evidence="1 2">
    <name type="scientific">Protea cynaroides</name>
    <dbReference type="NCBI Taxonomy" id="273540"/>
    <lineage>
        <taxon>Eukaryota</taxon>
        <taxon>Viridiplantae</taxon>
        <taxon>Streptophyta</taxon>
        <taxon>Embryophyta</taxon>
        <taxon>Tracheophyta</taxon>
        <taxon>Spermatophyta</taxon>
        <taxon>Magnoliopsida</taxon>
        <taxon>Proteales</taxon>
        <taxon>Proteaceae</taxon>
        <taxon>Protea</taxon>
    </lineage>
</organism>
<protein>
    <submittedName>
        <fullName evidence="1">Uncharacterized protein</fullName>
    </submittedName>
</protein>
<dbReference type="AlphaFoldDB" id="A0A9Q0KVV0"/>
<proteinExistence type="predicted"/>
<comment type="caution">
    <text evidence="1">The sequence shown here is derived from an EMBL/GenBank/DDBJ whole genome shotgun (WGS) entry which is preliminary data.</text>
</comment>
<dbReference type="OrthoDB" id="153872at2759"/>
<name>A0A9Q0KVV0_9MAGN</name>
<dbReference type="Proteomes" id="UP001141806">
    <property type="component" value="Unassembled WGS sequence"/>
</dbReference>
<accession>A0A9Q0KVV0</accession>